<evidence type="ECO:0000256" key="4">
    <source>
        <dbReference type="ARBA" id="ARBA00022692"/>
    </source>
</evidence>
<comment type="similarity">
    <text evidence="2">Belongs to the ATG22 family.</text>
</comment>
<keyword evidence="4 7" id="KW-0812">Transmembrane</keyword>
<dbReference type="EMBL" id="JH993128">
    <property type="protein sequence ID" value="EKX33813.1"/>
    <property type="molecule type" value="Genomic_DNA"/>
</dbReference>
<dbReference type="Gene3D" id="1.20.1250.20">
    <property type="entry name" value="MFS general substrate transporter like domains"/>
    <property type="match status" value="2"/>
</dbReference>
<dbReference type="RefSeq" id="XP_005820793.1">
    <property type="nucleotide sequence ID" value="XM_005820736.1"/>
</dbReference>
<dbReference type="GO" id="GO:0012505">
    <property type="term" value="C:endomembrane system"/>
    <property type="evidence" value="ECO:0007669"/>
    <property type="project" value="UniProtKB-SubCell"/>
</dbReference>
<dbReference type="KEGG" id="gtt:GUITHDRAFT_147656"/>
<evidence type="ECO:0000256" key="3">
    <source>
        <dbReference type="ARBA" id="ARBA00022448"/>
    </source>
</evidence>
<evidence type="ECO:0000256" key="7">
    <source>
        <dbReference type="SAM" id="Phobius"/>
    </source>
</evidence>
<evidence type="ECO:0000256" key="5">
    <source>
        <dbReference type="ARBA" id="ARBA00022989"/>
    </source>
</evidence>
<organism evidence="8">
    <name type="scientific">Guillardia theta (strain CCMP2712)</name>
    <name type="common">Cryptophyte</name>
    <dbReference type="NCBI Taxonomy" id="905079"/>
    <lineage>
        <taxon>Eukaryota</taxon>
        <taxon>Cryptophyceae</taxon>
        <taxon>Pyrenomonadales</taxon>
        <taxon>Geminigeraceae</taxon>
        <taxon>Guillardia</taxon>
    </lineage>
</organism>
<proteinExistence type="inferred from homology"/>
<feature type="transmembrane region" description="Helical" evidence="7">
    <location>
        <begin position="113"/>
        <end position="136"/>
    </location>
</feature>
<reference evidence="10" key="2">
    <citation type="submission" date="2012-11" db="EMBL/GenBank/DDBJ databases">
        <authorList>
            <person name="Kuo A."/>
            <person name="Curtis B.A."/>
            <person name="Tanifuji G."/>
            <person name="Burki F."/>
            <person name="Gruber A."/>
            <person name="Irimia M."/>
            <person name="Maruyama S."/>
            <person name="Arias M.C."/>
            <person name="Ball S.G."/>
            <person name="Gile G.H."/>
            <person name="Hirakawa Y."/>
            <person name="Hopkins J.F."/>
            <person name="Rensing S.A."/>
            <person name="Schmutz J."/>
            <person name="Symeonidi A."/>
            <person name="Elias M."/>
            <person name="Eveleigh R.J."/>
            <person name="Herman E.K."/>
            <person name="Klute M.J."/>
            <person name="Nakayama T."/>
            <person name="Obornik M."/>
            <person name="Reyes-Prieto A."/>
            <person name="Armbrust E.V."/>
            <person name="Aves S.J."/>
            <person name="Beiko R.G."/>
            <person name="Coutinho P."/>
            <person name="Dacks J.B."/>
            <person name="Durnford D.G."/>
            <person name="Fast N.M."/>
            <person name="Green B.R."/>
            <person name="Grisdale C."/>
            <person name="Hempe F."/>
            <person name="Henrissat B."/>
            <person name="Hoppner M.P."/>
            <person name="Ishida K.-I."/>
            <person name="Kim E."/>
            <person name="Koreny L."/>
            <person name="Kroth P.G."/>
            <person name="Liu Y."/>
            <person name="Malik S.-B."/>
            <person name="Maier U.G."/>
            <person name="McRose D."/>
            <person name="Mock T."/>
            <person name="Neilson J.A."/>
            <person name="Onodera N.T."/>
            <person name="Poole A.M."/>
            <person name="Pritham E.J."/>
            <person name="Richards T.A."/>
            <person name="Rocap G."/>
            <person name="Roy S.W."/>
            <person name="Sarai C."/>
            <person name="Schaack S."/>
            <person name="Shirato S."/>
            <person name="Slamovits C.H."/>
            <person name="Spencer D.F."/>
            <person name="Suzuki S."/>
            <person name="Worden A.Z."/>
            <person name="Zauner S."/>
            <person name="Barry K."/>
            <person name="Bell C."/>
            <person name="Bharti A.K."/>
            <person name="Crow J.A."/>
            <person name="Grimwood J."/>
            <person name="Kramer R."/>
            <person name="Lindquist E."/>
            <person name="Lucas S."/>
            <person name="Salamov A."/>
            <person name="McFadden G.I."/>
            <person name="Lane C.E."/>
            <person name="Keeling P.J."/>
            <person name="Gray M.W."/>
            <person name="Grigoriev I.V."/>
            <person name="Archibald J.M."/>
        </authorList>
    </citation>
    <scope>NUCLEOTIDE SEQUENCE</scope>
    <source>
        <strain evidence="10">CCMP2712</strain>
    </source>
</reference>
<reference evidence="9" key="3">
    <citation type="submission" date="2016-03" db="UniProtKB">
        <authorList>
            <consortium name="EnsemblProtists"/>
        </authorList>
    </citation>
    <scope>IDENTIFICATION</scope>
</reference>
<dbReference type="AlphaFoldDB" id="L1IC76"/>
<evidence type="ECO:0000313" key="10">
    <source>
        <dbReference type="Proteomes" id="UP000011087"/>
    </source>
</evidence>
<gene>
    <name evidence="8" type="ORF">GUITHDRAFT_147656</name>
</gene>
<feature type="transmembrane region" description="Helical" evidence="7">
    <location>
        <begin position="243"/>
        <end position="265"/>
    </location>
</feature>
<keyword evidence="3" id="KW-0813">Transport</keyword>
<name>L1IC76_GUITC</name>
<feature type="transmembrane region" description="Helical" evidence="7">
    <location>
        <begin position="391"/>
        <end position="418"/>
    </location>
</feature>
<dbReference type="GeneID" id="17290549"/>
<feature type="transmembrane region" description="Helical" evidence="7">
    <location>
        <begin position="307"/>
        <end position="327"/>
    </location>
</feature>
<evidence type="ECO:0000313" key="8">
    <source>
        <dbReference type="EMBL" id="EKX33813.1"/>
    </source>
</evidence>
<dbReference type="Proteomes" id="UP000011087">
    <property type="component" value="Unassembled WGS sequence"/>
</dbReference>
<evidence type="ECO:0008006" key="11">
    <source>
        <dbReference type="Google" id="ProtNLM"/>
    </source>
</evidence>
<dbReference type="InterPro" id="IPR036259">
    <property type="entry name" value="MFS_trans_sf"/>
</dbReference>
<dbReference type="InterPro" id="IPR024671">
    <property type="entry name" value="Atg22-like"/>
</dbReference>
<dbReference type="SUPFAM" id="SSF103473">
    <property type="entry name" value="MFS general substrate transporter"/>
    <property type="match status" value="1"/>
</dbReference>
<feature type="transmembrane region" description="Helical" evidence="7">
    <location>
        <begin position="191"/>
        <end position="209"/>
    </location>
</feature>
<dbReference type="InterPro" id="IPR050495">
    <property type="entry name" value="ATG22/LtaA_families"/>
</dbReference>
<accession>L1IC76</accession>
<keyword evidence="5 7" id="KW-1133">Transmembrane helix</keyword>
<dbReference type="PaxDb" id="55529-EKX33813"/>
<feature type="transmembrane region" description="Helical" evidence="7">
    <location>
        <begin position="277"/>
        <end position="300"/>
    </location>
</feature>
<evidence type="ECO:0000256" key="6">
    <source>
        <dbReference type="ARBA" id="ARBA00023136"/>
    </source>
</evidence>
<dbReference type="EnsemblProtists" id="EKX33813">
    <property type="protein sequence ID" value="EKX33813"/>
    <property type="gene ID" value="GUITHDRAFT_147656"/>
</dbReference>
<comment type="subcellular location">
    <subcellularLocation>
        <location evidence="1">Endomembrane system</location>
        <topology evidence="1">Multi-pass membrane protein</topology>
    </subcellularLocation>
</comment>
<keyword evidence="6 7" id="KW-0472">Membrane</keyword>
<dbReference type="PANTHER" id="PTHR23519:SF1">
    <property type="entry name" value="AUTOPHAGY-RELATED PROTEIN 22"/>
    <property type="match status" value="1"/>
</dbReference>
<dbReference type="Pfam" id="PF11700">
    <property type="entry name" value="ATG22"/>
    <property type="match status" value="1"/>
</dbReference>
<sequence>MAAKSWLGMAGLREEQVAWSLFDAGCWGYVSVTLSCLLPLVLKQQTPASIEKYVSAVWANAVAVGTLLAGILCPFIGAMVDQLALRKVTVLVSGFVTCIFLSVAVSIDVEQWPAMVGFAVIGVMFYSLMQAVYNSLLVHVSETSEDEVVFVSAVQCAIGNFGAMVLMTALGLEEAKHSKKVIPIDYVQRCFLWSALWFFLFALPFAFVYQEEPRHGKVHNVNLTHQVRSAISAFKMSLQNRELLKYMIATLIYSDASSTLFSVYMVYAAQIGISNAVLLHCAVLNRWINVFMGFGWYYLSRLIGSRVCFLLSMSLTLLSAIACAVMHTDFDFWVMNLILSLAGSGGYIFSEIDLIVMQRVLLARLTTKDNTAQHFGFMAGVSRVSGMLGPLLYAAIIAVGGARAALVGLAVFSVPGIYLMADVDFEVSKLINFS</sequence>
<feature type="transmembrane region" description="Helical" evidence="7">
    <location>
        <begin position="88"/>
        <end position="107"/>
    </location>
</feature>
<protein>
    <recommendedName>
        <fullName evidence="11">Major facilitator superfamily (MFS) profile domain-containing protein</fullName>
    </recommendedName>
</protein>
<reference evidence="8 10" key="1">
    <citation type="journal article" date="2012" name="Nature">
        <title>Algal genomes reveal evolutionary mosaicism and the fate of nucleomorphs.</title>
        <authorList>
            <consortium name="DOE Joint Genome Institute"/>
            <person name="Curtis B.A."/>
            <person name="Tanifuji G."/>
            <person name="Burki F."/>
            <person name="Gruber A."/>
            <person name="Irimia M."/>
            <person name="Maruyama S."/>
            <person name="Arias M.C."/>
            <person name="Ball S.G."/>
            <person name="Gile G.H."/>
            <person name="Hirakawa Y."/>
            <person name="Hopkins J.F."/>
            <person name="Kuo A."/>
            <person name="Rensing S.A."/>
            <person name="Schmutz J."/>
            <person name="Symeonidi A."/>
            <person name="Elias M."/>
            <person name="Eveleigh R.J."/>
            <person name="Herman E.K."/>
            <person name="Klute M.J."/>
            <person name="Nakayama T."/>
            <person name="Obornik M."/>
            <person name="Reyes-Prieto A."/>
            <person name="Armbrust E.V."/>
            <person name="Aves S.J."/>
            <person name="Beiko R.G."/>
            <person name="Coutinho P."/>
            <person name="Dacks J.B."/>
            <person name="Durnford D.G."/>
            <person name="Fast N.M."/>
            <person name="Green B.R."/>
            <person name="Grisdale C.J."/>
            <person name="Hempel F."/>
            <person name="Henrissat B."/>
            <person name="Hoppner M.P."/>
            <person name="Ishida K."/>
            <person name="Kim E."/>
            <person name="Koreny L."/>
            <person name="Kroth P.G."/>
            <person name="Liu Y."/>
            <person name="Malik S.B."/>
            <person name="Maier U.G."/>
            <person name="McRose D."/>
            <person name="Mock T."/>
            <person name="Neilson J.A."/>
            <person name="Onodera N.T."/>
            <person name="Poole A.M."/>
            <person name="Pritham E.J."/>
            <person name="Richards T.A."/>
            <person name="Rocap G."/>
            <person name="Roy S.W."/>
            <person name="Sarai C."/>
            <person name="Schaack S."/>
            <person name="Shirato S."/>
            <person name="Slamovits C.H."/>
            <person name="Spencer D.F."/>
            <person name="Suzuki S."/>
            <person name="Worden A.Z."/>
            <person name="Zauner S."/>
            <person name="Barry K."/>
            <person name="Bell C."/>
            <person name="Bharti A.K."/>
            <person name="Crow J.A."/>
            <person name="Grimwood J."/>
            <person name="Kramer R."/>
            <person name="Lindquist E."/>
            <person name="Lucas S."/>
            <person name="Salamov A."/>
            <person name="McFadden G.I."/>
            <person name="Lane C.E."/>
            <person name="Keeling P.J."/>
            <person name="Gray M.W."/>
            <person name="Grigoriev I.V."/>
            <person name="Archibald J.M."/>
        </authorList>
    </citation>
    <scope>NUCLEOTIDE SEQUENCE</scope>
    <source>
        <strain evidence="8 10">CCMP2712</strain>
    </source>
</reference>
<evidence type="ECO:0000313" key="9">
    <source>
        <dbReference type="EnsemblProtists" id="EKX33813"/>
    </source>
</evidence>
<feature type="transmembrane region" description="Helical" evidence="7">
    <location>
        <begin position="333"/>
        <end position="356"/>
    </location>
</feature>
<evidence type="ECO:0000256" key="1">
    <source>
        <dbReference type="ARBA" id="ARBA00004127"/>
    </source>
</evidence>
<dbReference type="HOGENOM" id="CLU_547986_0_0_1"/>
<dbReference type="PANTHER" id="PTHR23519">
    <property type="entry name" value="AUTOPHAGY-RELATED PROTEIN 22"/>
    <property type="match status" value="1"/>
</dbReference>
<feature type="transmembrane region" description="Helical" evidence="7">
    <location>
        <begin position="53"/>
        <end position="76"/>
    </location>
</feature>
<keyword evidence="10" id="KW-1185">Reference proteome</keyword>
<feature type="transmembrane region" description="Helical" evidence="7">
    <location>
        <begin position="148"/>
        <end position="171"/>
    </location>
</feature>
<evidence type="ECO:0000256" key="2">
    <source>
        <dbReference type="ARBA" id="ARBA00006978"/>
    </source>
</evidence>